<dbReference type="InterPro" id="IPR010775">
    <property type="entry name" value="DUF1365"/>
</dbReference>
<protein>
    <submittedName>
        <fullName evidence="2">DUF1365 domain-containing protein</fullName>
    </submittedName>
</protein>
<sequence length="280" mass="31972">MSTADPMMKPAPSAAVRTPVLFDCEVVHHRHEGVDHRFAYRLASWLVDLDDPPRPPWPLSVLLGFRSGDHLGDPDCSLRRNLDRYLALNGVDLHGGRIVMLAQSRALRYVFDPVTIFWCHDERGRLAAVVSEVRNTFGERHCYLLHPDDHGRAVMAKEFYVSPLFPVDGRYLVRFRLDQARLAVSFVLRRPAARPAAAEETGEREQTALTVTLRGTAVPTPAARWRLLLTHPLAAYRTIALIHFQAWRLRRRGLPIRRRRFHRPQPGVSPDNPPTRTGKR</sequence>
<evidence type="ECO:0000313" key="3">
    <source>
        <dbReference type="Proteomes" id="UP000294513"/>
    </source>
</evidence>
<dbReference type="Proteomes" id="UP000294513">
    <property type="component" value="Unassembled WGS sequence"/>
</dbReference>
<accession>A0A4R5BDU4</accession>
<keyword evidence="3" id="KW-1185">Reference proteome</keyword>
<name>A0A4R5BDU4_9ACTN</name>
<dbReference type="EMBL" id="SMKU01000133">
    <property type="protein sequence ID" value="TDD81752.1"/>
    <property type="molecule type" value="Genomic_DNA"/>
</dbReference>
<evidence type="ECO:0000313" key="2">
    <source>
        <dbReference type="EMBL" id="TDD81752.1"/>
    </source>
</evidence>
<dbReference type="OrthoDB" id="9778801at2"/>
<evidence type="ECO:0000256" key="1">
    <source>
        <dbReference type="SAM" id="MobiDB-lite"/>
    </source>
</evidence>
<dbReference type="PANTHER" id="PTHR33973:SF4">
    <property type="entry name" value="OS07G0153300 PROTEIN"/>
    <property type="match status" value="1"/>
</dbReference>
<dbReference type="PANTHER" id="PTHR33973">
    <property type="entry name" value="OS07G0153300 PROTEIN"/>
    <property type="match status" value="1"/>
</dbReference>
<proteinExistence type="predicted"/>
<dbReference type="AlphaFoldDB" id="A0A4R5BDU4"/>
<dbReference type="RefSeq" id="WP_131896808.1">
    <property type="nucleotide sequence ID" value="NZ_SMKU01000133.1"/>
</dbReference>
<organism evidence="2 3">
    <name type="scientific">Actinomadura rubrisoli</name>
    <dbReference type="NCBI Taxonomy" id="2530368"/>
    <lineage>
        <taxon>Bacteria</taxon>
        <taxon>Bacillati</taxon>
        <taxon>Actinomycetota</taxon>
        <taxon>Actinomycetes</taxon>
        <taxon>Streptosporangiales</taxon>
        <taxon>Thermomonosporaceae</taxon>
        <taxon>Actinomadura</taxon>
    </lineage>
</organism>
<gene>
    <name evidence="2" type="ORF">E1298_23675</name>
</gene>
<comment type="caution">
    <text evidence="2">The sequence shown here is derived from an EMBL/GenBank/DDBJ whole genome shotgun (WGS) entry which is preliminary data.</text>
</comment>
<feature type="region of interest" description="Disordered" evidence="1">
    <location>
        <begin position="258"/>
        <end position="280"/>
    </location>
</feature>
<dbReference type="Pfam" id="PF07103">
    <property type="entry name" value="DUF1365"/>
    <property type="match status" value="1"/>
</dbReference>
<reference evidence="2 3" key="1">
    <citation type="submission" date="2019-03" db="EMBL/GenBank/DDBJ databases">
        <title>Draft genome sequences of novel Actinobacteria.</title>
        <authorList>
            <person name="Sahin N."/>
            <person name="Ay H."/>
            <person name="Saygin H."/>
        </authorList>
    </citation>
    <scope>NUCLEOTIDE SEQUENCE [LARGE SCALE GENOMIC DNA]</scope>
    <source>
        <strain evidence="2 3">H3C3</strain>
    </source>
</reference>